<dbReference type="OrthoDB" id="271164at2759"/>
<dbReference type="GO" id="GO:0034498">
    <property type="term" value="P:early endosome to Golgi transport"/>
    <property type="evidence" value="ECO:0007669"/>
    <property type="project" value="TreeGrafter"/>
</dbReference>
<dbReference type="Gene3D" id="1.20.1270.60">
    <property type="entry name" value="Arfaptin homology (AH) domain/BAR domain"/>
    <property type="match status" value="2"/>
</dbReference>
<evidence type="ECO:0000313" key="6">
    <source>
        <dbReference type="Proteomes" id="UP000275408"/>
    </source>
</evidence>
<dbReference type="Pfam" id="PF00787">
    <property type="entry name" value="PX"/>
    <property type="match status" value="1"/>
</dbReference>
<gene>
    <name evidence="5" type="ORF">pdam_00004382</name>
</gene>
<dbReference type="GO" id="GO:0005829">
    <property type="term" value="C:cytosol"/>
    <property type="evidence" value="ECO:0007669"/>
    <property type="project" value="GOC"/>
</dbReference>
<feature type="region of interest" description="Disordered" evidence="3">
    <location>
        <begin position="1"/>
        <end position="124"/>
    </location>
</feature>
<keyword evidence="6" id="KW-1185">Reference proteome</keyword>
<feature type="coiled-coil region" evidence="2">
    <location>
        <begin position="280"/>
        <end position="361"/>
    </location>
</feature>
<evidence type="ECO:0000256" key="3">
    <source>
        <dbReference type="SAM" id="MobiDB-lite"/>
    </source>
</evidence>
<name>A0A3M6UIV2_POCDA</name>
<comment type="caution">
    <text evidence="5">The sequence shown here is derived from an EMBL/GenBank/DDBJ whole genome shotgun (WGS) entry which is preliminary data.</text>
</comment>
<dbReference type="InterPro" id="IPR036871">
    <property type="entry name" value="PX_dom_sf"/>
</dbReference>
<feature type="compositionally biased region" description="Acidic residues" evidence="3">
    <location>
        <begin position="102"/>
        <end position="113"/>
    </location>
</feature>
<dbReference type="SUPFAM" id="SSF103657">
    <property type="entry name" value="BAR/IMD domain-like"/>
    <property type="match status" value="1"/>
</dbReference>
<dbReference type="AlphaFoldDB" id="A0A3M6UIV2"/>
<protein>
    <recommendedName>
        <fullName evidence="4">PX domain-containing protein</fullName>
    </recommendedName>
</protein>
<feature type="compositionally biased region" description="Polar residues" evidence="3">
    <location>
        <begin position="18"/>
        <end position="28"/>
    </location>
</feature>
<proteinExistence type="inferred from homology"/>
<feature type="domain" description="PX" evidence="4">
    <location>
        <begin position="113"/>
        <end position="243"/>
    </location>
</feature>
<evidence type="ECO:0000259" key="4">
    <source>
        <dbReference type="PROSITE" id="PS50195"/>
    </source>
</evidence>
<dbReference type="Gene3D" id="3.30.1520.10">
    <property type="entry name" value="Phox-like domain"/>
    <property type="match status" value="1"/>
</dbReference>
<dbReference type="SMART" id="SM00312">
    <property type="entry name" value="PX"/>
    <property type="match status" value="1"/>
</dbReference>
<evidence type="ECO:0000256" key="1">
    <source>
        <dbReference type="ARBA" id="ARBA00010883"/>
    </source>
</evidence>
<dbReference type="InterPro" id="IPR001683">
    <property type="entry name" value="PX_dom"/>
</dbReference>
<accession>A0A3M6UIV2</accession>
<organism evidence="5 6">
    <name type="scientific">Pocillopora damicornis</name>
    <name type="common">Cauliflower coral</name>
    <name type="synonym">Millepora damicornis</name>
    <dbReference type="NCBI Taxonomy" id="46731"/>
    <lineage>
        <taxon>Eukaryota</taxon>
        <taxon>Metazoa</taxon>
        <taxon>Cnidaria</taxon>
        <taxon>Anthozoa</taxon>
        <taxon>Hexacorallia</taxon>
        <taxon>Scleractinia</taxon>
        <taxon>Astrocoeniina</taxon>
        <taxon>Pocilloporidae</taxon>
        <taxon>Pocillopora</taxon>
    </lineage>
</organism>
<reference evidence="5 6" key="1">
    <citation type="journal article" date="2018" name="Sci. Rep.">
        <title>Comparative analysis of the Pocillopora damicornis genome highlights role of immune system in coral evolution.</title>
        <authorList>
            <person name="Cunning R."/>
            <person name="Bay R.A."/>
            <person name="Gillette P."/>
            <person name="Baker A.C."/>
            <person name="Traylor-Knowles N."/>
        </authorList>
    </citation>
    <scope>NUCLEOTIDE SEQUENCE [LARGE SCALE GENOMIC DNA]</scope>
    <source>
        <strain evidence="5">RSMAS</strain>
        <tissue evidence="5">Whole animal</tissue>
    </source>
</reference>
<comment type="similarity">
    <text evidence="1">Belongs to the sorting nexin family.</text>
</comment>
<dbReference type="SUPFAM" id="SSF64268">
    <property type="entry name" value="PX domain"/>
    <property type="match status" value="1"/>
</dbReference>
<dbReference type="InterPro" id="IPR027267">
    <property type="entry name" value="AH/BAR_dom_sf"/>
</dbReference>
<dbReference type="PANTHER" id="PTHR10555:SF170">
    <property type="entry name" value="FI18122P1"/>
    <property type="match status" value="1"/>
</dbReference>
<feature type="compositionally biased region" description="Basic and acidic residues" evidence="3">
    <location>
        <begin position="46"/>
        <end position="58"/>
    </location>
</feature>
<dbReference type="InterPro" id="IPR015404">
    <property type="entry name" value="Vps5_C"/>
</dbReference>
<dbReference type="PANTHER" id="PTHR10555">
    <property type="entry name" value="SORTING NEXIN"/>
    <property type="match status" value="1"/>
</dbReference>
<dbReference type="CDD" id="cd07623">
    <property type="entry name" value="BAR_SNX1_2"/>
    <property type="match status" value="1"/>
</dbReference>
<evidence type="ECO:0000313" key="5">
    <source>
        <dbReference type="EMBL" id="RMX53566.1"/>
    </source>
</evidence>
<dbReference type="Pfam" id="PF09325">
    <property type="entry name" value="Vps5"/>
    <property type="match status" value="2"/>
</dbReference>
<dbReference type="EMBL" id="RCHS01001420">
    <property type="protein sequence ID" value="RMX53566.1"/>
    <property type="molecule type" value="Genomic_DNA"/>
</dbReference>
<dbReference type="PROSITE" id="PS50195">
    <property type="entry name" value="PX"/>
    <property type="match status" value="1"/>
</dbReference>
<dbReference type="GO" id="GO:0035091">
    <property type="term" value="F:phosphatidylinositol binding"/>
    <property type="evidence" value="ECO:0007669"/>
    <property type="project" value="InterPro"/>
</dbReference>
<dbReference type="GO" id="GO:0010008">
    <property type="term" value="C:endosome membrane"/>
    <property type="evidence" value="ECO:0007669"/>
    <property type="project" value="TreeGrafter"/>
</dbReference>
<keyword evidence="2" id="KW-0175">Coiled coil</keyword>
<evidence type="ECO:0000256" key="2">
    <source>
        <dbReference type="SAM" id="Coils"/>
    </source>
</evidence>
<dbReference type="FunFam" id="3.30.1520.10:FF:000016">
    <property type="entry name" value="Sorting nexin 2"/>
    <property type="match status" value="1"/>
</dbReference>
<dbReference type="Proteomes" id="UP000275408">
    <property type="component" value="Unassembled WGS sequence"/>
</dbReference>
<sequence>MADDREPPALFDDEAETPETNPDEQVNGNPFIGETTEITLDDEEAKADTVPEESDKGSSDLAAGGSEEKSETSAAASVDVTNLSKPSEDDSEPAPTEKPEEKEVEEDEEDDTFDMNIKVTDPEKIGDGMGSYMVFKVTTMTSMPTFKNSETSVKRRFSDFLGLHDRLNSKFLHLGKIVPPAPEKSVVGMTRVKLGKGEESTPVDFISKRRAALERYLNRVARHPTLREDPDFRQFLEADVLPRAKDTAALSGGGLKRFVKSVGDTMFQLTTKMSESDQWFEEKQQQIETLDQQLKKLHLSMETLALQRKELGSCTAGFAKSTAMLSNAEEHATLSRALSQLAEVEEKIEQLHVEQASFQERVRSYSNWQHAQQMLTKKREALWEQKVEKGEEDFGKISKAIQKEMARFEKNRVKDFRESMIKYLEAMMESQQQLIKYWEGFLPEAKAIA</sequence>
<dbReference type="STRING" id="46731.A0A3M6UIV2"/>